<keyword evidence="4" id="KW-1185">Reference proteome</keyword>
<evidence type="ECO:0000313" key="3">
    <source>
        <dbReference type="EMBL" id="SKB08067.1"/>
    </source>
</evidence>
<reference evidence="4" key="1">
    <citation type="submission" date="2017-02" db="EMBL/GenBank/DDBJ databases">
        <authorList>
            <person name="Varghese N."/>
            <person name="Submissions S."/>
        </authorList>
    </citation>
    <scope>NUCLEOTIDE SEQUENCE [LARGE SCALE GENOMIC DNA]</scope>
    <source>
        <strain evidence="4">9H-4</strain>
    </source>
</reference>
<dbReference type="STRING" id="1736691.SAMN06295964_1971"/>
<feature type="compositionally biased region" description="Basic residues" evidence="1">
    <location>
        <begin position="45"/>
        <end position="58"/>
    </location>
</feature>
<feature type="region of interest" description="Disordered" evidence="1">
    <location>
        <begin position="24"/>
        <end position="74"/>
    </location>
</feature>
<protein>
    <submittedName>
        <fullName evidence="3">LytR cell envelope-related transcriptional attenuator</fullName>
    </submittedName>
</protein>
<gene>
    <name evidence="3" type="ORF">SAMN06295964_1971</name>
</gene>
<dbReference type="InterPro" id="IPR027381">
    <property type="entry name" value="LytR/CpsA/Psr_C"/>
</dbReference>
<name>A0A1T4Z1Z0_9ACTN</name>
<feature type="domain" description="LytR/CpsA/Psr regulator C-terminal" evidence="2">
    <location>
        <begin position="78"/>
        <end position="160"/>
    </location>
</feature>
<dbReference type="Gene3D" id="3.30.70.2390">
    <property type="match status" value="1"/>
</dbReference>
<proteinExistence type="predicted"/>
<feature type="compositionally biased region" description="Low complexity" evidence="1">
    <location>
        <begin position="59"/>
        <end position="74"/>
    </location>
</feature>
<dbReference type="Pfam" id="PF13399">
    <property type="entry name" value="LytR_C"/>
    <property type="match status" value="1"/>
</dbReference>
<sequence>MLPAVWLILGVAGGWAIIETVRDDAAPAQSAKRTTTGPTPTAKATAKKTAKPKPKKSATPKTEPTTEPTSEPAATRSIGVSVYNQVGIGGLAGRVAGQARAAGWTIGAVADWRGNVPQDTIYYPAGRQGEAALLGGDLAISRLMPATAGMSGTNLTVVLASPR</sequence>
<evidence type="ECO:0000313" key="4">
    <source>
        <dbReference type="Proteomes" id="UP000191040"/>
    </source>
</evidence>
<feature type="compositionally biased region" description="Low complexity" evidence="1">
    <location>
        <begin position="30"/>
        <end position="44"/>
    </location>
</feature>
<accession>A0A1T4Z1Z0</accession>
<organism evidence="3 4">
    <name type="scientific">Aeromicrobium choanae</name>
    <dbReference type="NCBI Taxonomy" id="1736691"/>
    <lineage>
        <taxon>Bacteria</taxon>
        <taxon>Bacillati</taxon>
        <taxon>Actinomycetota</taxon>
        <taxon>Actinomycetes</taxon>
        <taxon>Propionibacteriales</taxon>
        <taxon>Nocardioidaceae</taxon>
        <taxon>Aeromicrobium</taxon>
    </lineage>
</organism>
<dbReference type="AlphaFoldDB" id="A0A1T4Z1Z0"/>
<evidence type="ECO:0000256" key="1">
    <source>
        <dbReference type="SAM" id="MobiDB-lite"/>
    </source>
</evidence>
<dbReference type="Proteomes" id="UP000191040">
    <property type="component" value="Chromosome I"/>
</dbReference>
<dbReference type="EMBL" id="LT796768">
    <property type="protein sequence ID" value="SKB08067.1"/>
    <property type="molecule type" value="Genomic_DNA"/>
</dbReference>
<evidence type="ECO:0000259" key="2">
    <source>
        <dbReference type="Pfam" id="PF13399"/>
    </source>
</evidence>